<sequence>MVPMVLQPMPGISQCSLLCSNWEAQVSELTLSNDDIRVCMWLRSSSLVDHAPSSAYCPFCGAVVVQWAQHFAFGCLHVWVSVAAAFRSLILDLLSHEWTVQSFHLYSASVTKGGRRLDVRLRSDVDHHPAIDVLWVSMSGLVSLQLPEGDSSPPLDVTHVSTVYIRALRSVLRVGRVTDLLVCGLAPGLGSSEAMPWSLVSFMGFIYSLLGAQGTLRVLNVPHWARRPYSGCQLCWRPEGTLPDDENVLSPEWVVSSMNTVVQLDGLWVVQWNNPVGTADYPELMDQLARC</sequence>
<gene>
    <name evidence="1" type="ORF">EGYM00163_LOCUS40919</name>
</gene>
<dbReference type="EMBL" id="HBJA01118850">
    <property type="protein sequence ID" value="CAE0829641.1"/>
    <property type="molecule type" value="Transcribed_RNA"/>
</dbReference>
<name>A0A7S4G9E5_9EUGL</name>
<protein>
    <submittedName>
        <fullName evidence="1">Uncharacterized protein</fullName>
    </submittedName>
</protein>
<organism evidence="1">
    <name type="scientific">Eutreptiella gymnastica</name>
    <dbReference type="NCBI Taxonomy" id="73025"/>
    <lineage>
        <taxon>Eukaryota</taxon>
        <taxon>Discoba</taxon>
        <taxon>Euglenozoa</taxon>
        <taxon>Euglenida</taxon>
        <taxon>Spirocuta</taxon>
        <taxon>Euglenophyceae</taxon>
        <taxon>Eutreptiales</taxon>
        <taxon>Eutreptiaceae</taxon>
        <taxon>Eutreptiella</taxon>
    </lineage>
</organism>
<dbReference type="AlphaFoldDB" id="A0A7S4G9E5"/>
<reference evidence="1" key="1">
    <citation type="submission" date="2021-01" db="EMBL/GenBank/DDBJ databases">
        <authorList>
            <person name="Corre E."/>
            <person name="Pelletier E."/>
            <person name="Niang G."/>
            <person name="Scheremetjew M."/>
            <person name="Finn R."/>
            <person name="Kale V."/>
            <person name="Holt S."/>
            <person name="Cochrane G."/>
            <person name="Meng A."/>
            <person name="Brown T."/>
            <person name="Cohen L."/>
        </authorList>
    </citation>
    <scope>NUCLEOTIDE SEQUENCE</scope>
    <source>
        <strain evidence="1">CCMP1594</strain>
    </source>
</reference>
<evidence type="ECO:0000313" key="1">
    <source>
        <dbReference type="EMBL" id="CAE0829641.1"/>
    </source>
</evidence>
<accession>A0A7S4G9E5</accession>
<proteinExistence type="predicted"/>